<feature type="region of interest" description="Disordered" evidence="2">
    <location>
        <begin position="275"/>
        <end position="301"/>
    </location>
</feature>
<feature type="coiled-coil region" evidence="1">
    <location>
        <begin position="756"/>
        <end position="822"/>
    </location>
</feature>
<name>I7LZZ3_TETTS</name>
<gene>
    <name evidence="3" type="ORF">TTHERM_00486350</name>
</gene>
<feature type="region of interest" description="Disordered" evidence="2">
    <location>
        <begin position="144"/>
        <end position="167"/>
    </location>
</feature>
<keyword evidence="4" id="KW-1185">Reference proteome</keyword>
<sequence length="876" mass="103149">MNASYNKSKDINSKYKGHVVEQKYNDSIIQNQNLEPKKLFPSYQEQSEQFYEESDQNLNDENPLTEQDDTSFEENNASFLKTFKYKKQSNEQQNDKIISSDELQSDDQYAKNKNSQQSDQSHMMSNYIEQLKKERNQVGYKNKFDKKKIGNQQRSFQNNQQNSQNIEKKAQNAEGFREDQLLKEDNLFTIKNHDQKSNQIGTVYLNSGKSNTLNKNNGQFQYNQLQNQTNGQRFFQKQIENQIQQVYQNKSDLSNQQYAISKNLERTFNNQQYIHEERSSDECKSSSSSANYEKSKSQQKNKYNMQQLDNKLDQNLISTQEDNYFTLKDSTNLINTVDINTETDVNKNDNIQINLKNTFQQIPSKKNDQQKNNLPVFNTVEQTISSSNQSQNLCNDQQLTPIIQSNQISNINQINFTNKKQNQNNGRQNDHQLTKSKSQIQFTNNNFNSNEIQDKQYDLQSPLSQLNLFKHSVKANQKSNFQNNNNFSTDTKNIINDEKLLNQDTQGKTYEKSQRQLQALNNDNQISFQNIQQNQQNSQVKESLFGNLNNFQIEFFQKIQCAQIQQYELICDKENKFYQERKKSLEKKYEQMSNINLQQKEGASSQQIKKENCLQIIAERLMLELRMANKIISFLDCQNKYFQKRLEDISRSTISDEKKYLTLSQFVCNNCQSTSFLEKEDNLTFIKNAKVSQLSSSCSNQNHNFSQVEQNAHFVNQNSDLIQKINNLNISQQSYQQSQQQQSSLQDDFKNIVSEFNNLKKLSINLQKQIELLQKENQQIILKNNSLMESIMQKEQMIQKTVIQHEQDKKNLIQEINMLTKENCDIRDNFQEQIKQIKLHEAQEFHNLEEKVRQTILKKDDCIQKLNQIIYELRAQ</sequence>
<reference evidence="4" key="1">
    <citation type="journal article" date="2006" name="PLoS Biol.">
        <title>Macronuclear genome sequence of the ciliate Tetrahymena thermophila, a model eukaryote.</title>
        <authorList>
            <person name="Eisen J.A."/>
            <person name="Coyne R.S."/>
            <person name="Wu M."/>
            <person name="Wu D."/>
            <person name="Thiagarajan M."/>
            <person name="Wortman J.R."/>
            <person name="Badger J.H."/>
            <person name="Ren Q."/>
            <person name="Amedeo P."/>
            <person name="Jones K.M."/>
            <person name="Tallon L.J."/>
            <person name="Delcher A.L."/>
            <person name="Salzberg S.L."/>
            <person name="Silva J.C."/>
            <person name="Haas B.J."/>
            <person name="Majoros W.H."/>
            <person name="Farzad M."/>
            <person name="Carlton J.M."/>
            <person name="Smith R.K. Jr."/>
            <person name="Garg J."/>
            <person name="Pearlman R.E."/>
            <person name="Karrer K.M."/>
            <person name="Sun L."/>
            <person name="Manning G."/>
            <person name="Elde N.C."/>
            <person name="Turkewitz A.P."/>
            <person name="Asai D.J."/>
            <person name="Wilkes D.E."/>
            <person name="Wang Y."/>
            <person name="Cai H."/>
            <person name="Collins K."/>
            <person name="Stewart B.A."/>
            <person name="Lee S.R."/>
            <person name="Wilamowska K."/>
            <person name="Weinberg Z."/>
            <person name="Ruzzo W.L."/>
            <person name="Wloga D."/>
            <person name="Gaertig J."/>
            <person name="Frankel J."/>
            <person name="Tsao C.-C."/>
            <person name="Gorovsky M.A."/>
            <person name="Keeling P.J."/>
            <person name="Waller R.F."/>
            <person name="Patron N.J."/>
            <person name="Cherry J.M."/>
            <person name="Stover N.A."/>
            <person name="Krieger C.J."/>
            <person name="del Toro C."/>
            <person name="Ryder H.F."/>
            <person name="Williamson S.C."/>
            <person name="Barbeau R.A."/>
            <person name="Hamilton E.P."/>
            <person name="Orias E."/>
        </authorList>
    </citation>
    <scope>NUCLEOTIDE SEQUENCE [LARGE SCALE GENOMIC DNA]</scope>
    <source>
        <strain evidence="4">SB210</strain>
    </source>
</reference>
<protein>
    <submittedName>
        <fullName evidence="3">Uncharacterized protein</fullName>
    </submittedName>
</protein>
<feature type="compositionally biased region" description="Polar residues" evidence="2">
    <location>
        <begin position="111"/>
        <end position="122"/>
    </location>
</feature>
<evidence type="ECO:0000313" key="4">
    <source>
        <dbReference type="Proteomes" id="UP000009168"/>
    </source>
</evidence>
<dbReference type="GeneID" id="7831144"/>
<keyword evidence="1" id="KW-0175">Coiled coil</keyword>
<feature type="compositionally biased region" description="Basic and acidic residues" evidence="2">
    <location>
        <begin position="275"/>
        <end position="284"/>
    </location>
</feature>
<feature type="region of interest" description="Disordered" evidence="2">
    <location>
        <begin position="85"/>
        <end position="122"/>
    </location>
</feature>
<dbReference type="InParanoid" id="I7LZZ3"/>
<feature type="region of interest" description="Disordered" evidence="2">
    <location>
        <begin position="29"/>
        <end position="70"/>
    </location>
</feature>
<dbReference type="RefSeq" id="XP_001032847.2">
    <property type="nucleotide sequence ID" value="XM_001032847.2"/>
</dbReference>
<organism evidence="3 4">
    <name type="scientific">Tetrahymena thermophila (strain SB210)</name>
    <dbReference type="NCBI Taxonomy" id="312017"/>
    <lineage>
        <taxon>Eukaryota</taxon>
        <taxon>Sar</taxon>
        <taxon>Alveolata</taxon>
        <taxon>Ciliophora</taxon>
        <taxon>Intramacronucleata</taxon>
        <taxon>Oligohymenophorea</taxon>
        <taxon>Hymenostomatida</taxon>
        <taxon>Tetrahymenina</taxon>
        <taxon>Tetrahymenidae</taxon>
        <taxon>Tetrahymena</taxon>
    </lineage>
</organism>
<dbReference type="Proteomes" id="UP000009168">
    <property type="component" value="Unassembled WGS sequence"/>
</dbReference>
<dbReference type="KEGG" id="tet:TTHERM_00486350"/>
<dbReference type="EMBL" id="GG662587">
    <property type="protein sequence ID" value="EAR85184.2"/>
    <property type="molecule type" value="Genomic_DNA"/>
</dbReference>
<accession>I7LZZ3</accession>
<feature type="compositionally biased region" description="Low complexity" evidence="2">
    <location>
        <begin position="151"/>
        <end position="165"/>
    </location>
</feature>
<evidence type="ECO:0000256" key="1">
    <source>
        <dbReference type="SAM" id="Coils"/>
    </source>
</evidence>
<proteinExistence type="predicted"/>
<dbReference type="AlphaFoldDB" id="I7LZZ3"/>
<evidence type="ECO:0000256" key="2">
    <source>
        <dbReference type="SAM" id="MobiDB-lite"/>
    </source>
</evidence>
<evidence type="ECO:0000313" key="3">
    <source>
        <dbReference type="EMBL" id="EAR85184.2"/>
    </source>
</evidence>